<evidence type="ECO:0000256" key="2">
    <source>
        <dbReference type="ARBA" id="ARBA00022723"/>
    </source>
</evidence>
<keyword evidence="11" id="KW-1185">Reference proteome</keyword>
<feature type="region of interest" description="Disordered" evidence="8">
    <location>
        <begin position="122"/>
        <end position="173"/>
    </location>
</feature>
<gene>
    <name evidence="10" type="ORF">MAR_024352</name>
</gene>
<feature type="compositionally biased region" description="Low complexity" evidence="8">
    <location>
        <begin position="143"/>
        <end position="153"/>
    </location>
</feature>
<evidence type="ECO:0000313" key="10">
    <source>
        <dbReference type="EMBL" id="WAQ99979.1"/>
    </source>
</evidence>
<feature type="domain" description="C2H2-type" evidence="9">
    <location>
        <begin position="263"/>
        <end position="291"/>
    </location>
</feature>
<dbReference type="Gene3D" id="3.30.160.60">
    <property type="entry name" value="Classic Zinc Finger"/>
    <property type="match status" value="3"/>
</dbReference>
<dbReference type="SUPFAM" id="SSF57667">
    <property type="entry name" value="beta-beta-alpha zinc fingers"/>
    <property type="match status" value="3"/>
</dbReference>
<evidence type="ECO:0000256" key="7">
    <source>
        <dbReference type="PROSITE-ProRule" id="PRU00042"/>
    </source>
</evidence>
<protein>
    <submittedName>
        <fullName evidence="10">ZN320-like protein</fullName>
    </submittedName>
</protein>
<feature type="domain" description="C2H2-type" evidence="9">
    <location>
        <begin position="234"/>
        <end position="262"/>
    </location>
</feature>
<feature type="region of interest" description="Disordered" evidence="8">
    <location>
        <begin position="1"/>
        <end position="72"/>
    </location>
</feature>
<keyword evidence="2" id="KW-0479">Metal-binding</keyword>
<feature type="domain" description="C2H2-type" evidence="9">
    <location>
        <begin position="206"/>
        <end position="234"/>
    </location>
</feature>
<feature type="domain" description="C2H2-type" evidence="9">
    <location>
        <begin position="322"/>
        <end position="349"/>
    </location>
</feature>
<evidence type="ECO:0000259" key="9">
    <source>
        <dbReference type="PROSITE" id="PS50157"/>
    </source>
</evidence>
<dbReference type="Pfam" id="PF13912">
    <property type="entry name" value="zf-C2H2_6"/>
    <property type="match status" value="2"/>
</dbReference>
<accession>A0ABY7DTN0</accession>
<comment type="subcellular location">
    <subcellularLocation>
        <location evidence="1">Nucleus</location>
    </subcellularLocation>
</comment>
<evidence type="ECO:0000313" key="11">
    <source>
        <dbReference type="Proteomes" id="UP001164746"/>
    </source>
</evidence>
<keyword evidence="4 7" id="KW-0863">Zinc-finger</keyword>
<dbReference type="InterPro" id="IPR050888">
    <property type="entry name" value="ZnF_C2H2-type_TF"/>
</dbReference>
<evidence type="ECO:0000256" key="4">
    <source>
        <dbReference type="ARBA" id="ARBA00022771"/>
    </source>
</evidence>
<dbReference type="PROSITE" id="PS00028">
    <property type="entry name" value="ZINC_FINGER_C2H2_1"/>
    <property type="match status" value="3"/>
</dbReference>
<dbReference type="PANTHER" id="PTHR24406">
    <property type="entry name" value="TRANSCRIPTIONAL REPRESSOR CTCFL-RELATED"/>
    <property type="match status" value="1"/>
</dbReference>
<dbReference type="InterPro" id="IPR036236">
    <property type="entry name" value="Znf_C2H2_sf"/>
</dbReference>
<feature type="compositionally biased region" description="Polar residues" evidence="8">
    <location>
        <begin position="154"/>
        <end position="167"/>
    </location>
</feature>
<dbReference type="Proteomes" id="UP001164746">
    <property type="component" value="Chromosome 3"/>
</dbReference>
<evidence type="ECO:0000256" key="8">
    <source>
        <dbReference type="SAM" id="MobiDB-lite"/>
    </source>
</evidence>
<organism evidence="10 11">
    <name type="scientific">Mya arenaria</name>
    <name type="common">Soft-shell clam</name>
    <dbReference type="NCBI Taxonomy" id="6604"/>
    <lineage>
        <taxon>Eukaryota</taxon>
        <taxon>Metazoa</taxon>
        <taxon>Spiralia</taxon>
        <taxon>Lophotrochozoa</taxon>
        <taxon>Mollusca</taxon>
        <taxon>Bivalvia</taxon>
        <taxon>Autobranchia</taxon>
        <taxon>Heteroconchia</taxon>
        <taxon>Euheterodonta</taxon>
        <taxon>Imparidentia</taxon>
        <taxon>Neoheterodontei</taxon>
        <taxon>Myida</taxon>
        <taxon>Myoidea</taxon>
        <taxon>Myidae</taxon>
        <taxon>Mya</taxon>
    </lineage>
</organism>
<reference evidence="10" key="1">
    <citation type="submission" date="2022-11" db="EMBL/GenBank/DDBJ databases">
        <title>Centuries of genome instability and evolution in soft-shell clam transmissible cancer (bioRxiv).</title>
        <authorList>
            <person name="Hart S.F.M."/>
            <person name="Yonemitsu M.A."/>
            <person name="Giersch R.M."/>
            <person name="Beal B.F."/>
            <person name="Arriagada G."/>
            <person name="Davis B.W."/>
            <person name="Ostrander E.A."/>
            <person name="Goff S.P."/>
            <person name="Metzger M.J."/>
        </authorList>
    </citation>
    <scope>NUCLEOTIDE SEQUENCE</scope>
    <source>
        <strain evidence="10">MELC-2E11</strain>
        <tissue evidence="10">Siphon/mantle</tissue>
    </source>
</reference>
<proteinExistence type="predicted"/>
<dbReference type="Pfam" id="PF00096">
    <property type="entry name" value="zf-C2H2"/>
    <property type="match status" value="2"/>
</dbReference>
<dbReference type="InterPro" id="IPR013087">
    <property type="entry name" value="Znf_C2H2_type"/>
</dbReference>
<keyword evidence="5" id="KW-0862">Zinc</keyword>
<dbReference type="PROSITE" id="PS50157">
    <property type="entry name" value="ZINC_FINGER_C2H2_2"/>
    <property type="match status" value="4"/>
</dbReference>
<evidence type="ECO:0000256" key="3">
    <source>
        <dbReference type="ARBA" id="ARBA00022737"/>
    </source>
</evidence>
<evidence type="ECO:0000256" key="6">
    <source>
        <dbReference type="ARBA" id="ARBA00023242"/>
    </source>
</evidence>
<name>A0ABY7DTN0_MYAAR</name>
<evidence type="ECO:0000256" key="5">
    <source>
        <dbReference type="ARBA" id="ARBA00022833"/>
    </source>
</evidence>
<feature type="compositionally biased region" description="Polar residues" evidence="8">
    <location>
        <begin position="1"/>
        <end position="10"/>
    </location>
</feature>
<dbReference type="EMBL" id="CP111014">
    <property type="protein sequence ID" value="WAQ99979.1"/>
    <property type="molecule type" value="Genomic_DNA"/>
</dbReference>
<sequence length="395" mass="44507">MAFGGSTPSVHSGGPTYASSCGPPSTTSGGPPPAPYGANGPPLSFSAVTQPGHQDRNDPFNQYPPEVNERRRHLVPIMKQARREGNRANLVRDKLYINNRLYKAHFPSQQFELKATGLPASFGRPTLAPPSTVTPAYTRDSESTSASVPSSAARNPQNENQLSTYSSSEEDIELEQATTKQGSDCVSFKTKSGLQRHVSVHGAFEFKCEVCDTEFHNKHNLKQHIERKHTAYQNLCSQCAKTFSTQYALKKHERTVHEKSPMFKCSLCDKVFPRKEVLNAHCTKDMTGKKPYNVTVVVGFKNTLIRHMKTCISMPKKPKPAYVCEICQKQFKLARLLKQHKRVHEPPRFSCQVCDQYPPEVNERQRHLVPIMKQARREGSRANLVRDKLYIDNRL</sequence>
<keyword evidence="6" id="KW-0539">Nucleus</keyword>
<dbReference type="SMART" id="SM00355">
    <property type="entry name" value="ZnF_C2H2"/>
    <property type="match status" value="4"/>
</dbReference>
<keyword evidence="3" id="KW-0677">Repeat</keyword>
<evidence type="ECO:0000256" key="1">
    <source>
        <dbReference type="ARBA" id="ARBA00004123"/>
    </source>
</evidence>